<gene>
    <name evidence="2" type="ORF">ZEAMMB73_Zm00001d024293</name>
</gene>
<dbReference type="InterPro" id="IPR012337">
    <property type="entry name" value="RNaseH-like_sf"/>
</dbReference>
<reference evidence="2" key="1">
    <citation type="submission" date="2015-12" db="EMBL/GenBank/DDBJ databases">
        <title>Update maize B73 reference genome by single molecule sequencing technologies.</title>
        <authorList>
            <consortium name="Maize Genome Sequencing Project"/>
            <person name="Ware D."/>
        </authorList>
    </citation>
    <scope>NUCLEOTIDE SEQUENCE</scope>
    <source>
        <tissue evidence="2">Seedling</tissue>
    </source>
</reference>
<dbReference type="EMBL" id="CM000786">
    <property type="protein sequence ID" value="AQK40957.1"/>
    <property type="molecule type" value="Genomic_DNA"/>
</dbReference>
<name>A0A1D6IYK5_MAIZE</name>
<dbReference type="AlphaFoldDB" id="A0A1D6IYK5"/>
<proteinExistence type="predicted"/>
<sequence length="183" mass="21171">MRLHGVGTRSLDGAAQVSVADNEGERCSSSGCERCWSSFEQVHTKRHNKLLHDRMKDLVFVKFNSRLKQKKDDMDKDPIEKRVHYVVLEDEDNKWITGIEPTKGDEEQEEETETSSQGVAAASQREIEERTKRVNWQKLRSRKRNRLIPSFPTFEEEESSPSSDEEDENDIDMLSRSDSEAEP</sequence>
<evidence type="ECO:0000256" key="1">
    <source>
        <dbReference type="SAM" id="MobiDB-lite"/>
    </source>
</evidence>
<accession>A0A1D6IYK5</accession>
<dbReference type="OrthoDB" id="694926at2759"/>
<feature type="compositionally biased region" description="Basic residues" evidence="1">
    <location>
        <begin position="133"/>
        <end position="146"/>
    </location>
</feature>
<protein>
    <submittedName>
        <fullName evidence="2">Uncharacterized protein</fullName>
    </submittedName>
</protein>
<feature type="compositionally biased region" description="Basic and acidic residues" evidence="1">
    <location>
        <begin position="173"/>
        <end position="183"/>
    </location>
</feature>
<organism evidence="2">
    <name type="scientific">Zea mays</name>
    <name type="common">Maize</name>
    <dbReference type="NCBI Taxonomy" id="4577"/>
    <lineage>
        <taxon>Eukaryota</taxon>
        <taxon>Viridiplantae</taxon>
        <taxon>Streptophyta</taxon>
        <taxon>Embryophyta</taxon>
        <taxon>Tracheophyta</taxon>
        <taxon>Spermatophyta</taxon>
        <taxon>Magnoliopsida</taxon>
        <taxon>Liliopsida</taxon>
        <taxon>Poales</taxon>
        <taxon>Poaceae</taxon>
        <taxon>PACMAD clade</taxon>
        <taxon>Panicoideae</taxon>
        <taxon>Andropogonodae</taxon>
        <taxon>Andropogoneae</taxon>
        <taxon>Tripsacinae</taxon>
        <taxon>Zea</taxon>
    </lineage>
</organism>
<dbReference type="InParanoid" id="A0A1D6IYK5"/>
<feature type="compositionally biased region" description="Acidic residues" evidence="1">
    <location>
        <begin position="154"/>
        <end position="171"/>
    </location>
</feature>
<dbReference type="KEGG" id="zma:103641143"/>
<evidence type="ECO:0000313" key="2">
    <source>
        <dbReference type="EMBL" id="AQK40957.1"/>
    </source>
</evidence>
<dbReference type="OMA" id="HDRMKDL"/>
<dbReference type="SUPFAM" id="SSF53098">
    <property type="entry name" value="Ribonuclease H-like"/>
    <property type="match status" value="1"/>
</dbReference>
<feature type="region of interest" description="Disordered" evidence="1">
    <location>
        <begin position="96"/>
        <end position="183"/>
    </location>
</feature>